<name>A0ABW4LBC4_9MICO</name>
<evidence type="ECO:0000256" key="2">
    <source>
        <dbReference type="ARBA" id="ARBA00022516"/>
    </source>
</evidence>
<dbReference type="PANTHER" id="PTHR11728:SF1">
    <property type="entry name" value="GLYCEROL-3-PHOSPHATE DEHYDROGENASE [NAD(+)] 2, CHLOROPLASTIC"/>
    <property type="match status" value="1"/>
</dbReference>
<keyword evidence="7" id="KW-1208">Phospholipid metabolism</keyword>
<dbReference type="SUPFAM" id="SSF51735">
    <property type="entry name" value="NAD(P)-binding Rossmann-fold domains"/>
    <property type="match status" value="1"/>
</dbReference>
<evidence type="ECO:0000256" key="6">
    <source>
        <dbReference type="ARBA" id="ARBA00023209"/>
    </source>
</evidence>
<keyword evidence="5" id="KW-0443">Lipid metabolism</keyword>
<comment type="caution">
    <text evidence="12">The sequence shown here is derived from an EMBL/GenBank/DDBJ whole genome shotgun (WGS) entry which is preliminary data.</text>
</comment>
<dbReference type="EMBL" id="JBHUEA010000002">
    <property type="protein sequence ID" value="MFD1720307.1"/>
    <property type="molecule type" value="Genomic_DNA"/>
</dbReference>
<evidence type="ECO:0000259" key="11">
    <source>
        <dbReference type="Pfam" id="PF07479"/>
    </source>
</evidence>
<keyword evidence="13" id="KW-1185">Reference proteome</keyword>
<accession>A0ABW4LBC4</accession>
<gene>
    <name evidence="12" type="ORF">ACFSBI_01995</name>
</gene>
<feature type="domain" description="Glycerol-3-phosphate dehydrogenase NAD-dependent N-terminal" evidence="10">
    <location>
        <begin position="4"/>
        <end position="168"/>
    </location>
</feature>
<dbReference type="InterPro" id="IPR011128">
    <property type="entry name" value="G3P_DH_NAD-dep_N"/>
</dbReference>
<keyword evidence="6" id="KW-0594">Phospholipid biosynthesis</keyword>
<dbReference type="PRINTS" id="PR00077">
    <property type="entry name" value="GPDHDRGNASE"/>
</dbReference>
<dbReference type="PIRSF" id="PIRSF000114">
    <property type="entry name" value="Glycerol-3-P_dh"/>
    <property type="match status" value="1"/>
</dbReference>
<evidence type="ECO:0000256" key="9">
    <source>
        <dbReference type="RuleBase" id="RU000439"/>
    </source>
</evidence>
<keyword evidence="4 8" id="KW-0520">NAD</keyword>
<protein>
    <recommendedName>
        <fullName evidence="9">Glycerol-3-phosphate dehydrogenase</fullName>
        <ecNumber evidence="9">1.1.1.94</ecNumber>
    </recommendedName>
</protein>
<comment type="catalytic activity">
    <reaction evidence="9">
        <text>sn-glycerol 3-phosphate + NADP(+) = dihydroxyacetone phosphate + NADPH + H(+)</text>
        <dbReference type="Rhea" id="RHEA:11096"/>
        <dbReference type="ChEBI" id="CHEBI:15378"/>
        <dbReference type="ChEBI" id="CHEBI:57597"/>
        <dbReference type="ChEBI" id="CHEBI:57642"/>
        <dbReference type="ChEBI" id="CHEBI:57783"/>
        <dbReference type="ChEBI" id="CHEBI:58349"/>
        <dbReference type="EC" id="1.1.1.94"/>
    </reaction>
</comment>
<dbReference type="InterPro" id="IPR036291">
    <property type="entry name" value="NAD(P)-bd_dom_sf"/>
</dbReference>
<dbReference type="InterPro" id="IPR013328">
    <property type="entry name" value="6PGD_dom2"/>
</dbReference>
<comment type="similarity">
    <text evidence="1 8">Belongs to the NAD-dependent glycerol-3-phosphate dehydrogenase family.</text>
</comment>
<dbReference type="Pfam" id="PF07479">
    <property type="entry name" value="NAD_Gly3P_dh_C"/>
    <property type="match status" value="1"/>
</dbReference>
<proteinExistence type="inferred from homology"/>
<evidence type="ECO:0000313" key="12">
    <source>
        <dbReference type="EMBL" id="MFD1720307.1"/>
    </source>
</evidence>
<reference evidence="13" key="1">
    <citation type="journal article" date="2019" name="Int. J. Syst. Evol. Microbiol.">
        <title>The Global Catalogue of Microorganisms (GCM) 10K type strain sequencing project: providing services to taxonomists for standard genome sequencing and annotation.</title>
        <authorList>
            <consortium name="The Broad Institute Genomics Platform"/>
            <consortium name="The Broad Institute Genome Sequencing Center for Infectious Disease"/>
            <person name="Wu L."/>
            <person name="Ma J."/>
        </authorList>
    </citation>
    <scope>NUCLEOTIDE SEQUENCE [LARGE SCALE GENOMIC DNA]</scope>
    <source>
        <strain evidence="13">CGMCC 1.12471</strain>
    </source>
</reference>
<evidence type="ECO:0000256" key="7">
    <source>
        <dbReference type="ARBA" id="ARBA00023264"/>
    </source>
</evidence>
<evidence type="ECO:0000256" key="8">
    <source>
        <dbReference type="RuleBase" id="RU000437"/>
    </source>
</evidence>
<evidence type="ECO:0000256" key="1">
    <source>
        <dbReference type="ARBA" id="ARBA00011009"/>
    </source>
</evidence>
<sequence>MSTVTILGAGAMGSALATPLVARGHAVRLWGTWLDDHLLDAVEAGHPHPRTGVRVPAGVEPVRSGDLDRALDGADLVVLATSSEGVEAVITRAAPAIARIGVLAVTSKGLLPDASGDVQILPTFIRGLFEAAGLEAPAIVAVGGPCKANEVAAGRPTATVYGSTDLEVARRVGRLAQTDAYRIEPTADVVGLEVSAPLKNVYAIALGYADGLAERTGEPWHDLKAAVFAQAVREMAAIAEALGGSSATVFGLAGTGDLEVTGLSGRNRIYGARIGAGETPADALTAMRAAEQTVEGAAAIVGARSLAGRLFDDAATRLPLLHAIDAVLDGHADPLRALTEAALPEAIRP</sequence>
<evidence type="ECO:0000256" key="3">
    <source>
        <dbReference type="ARBA" id="ARBA00023002"/>
    </source>
</evidence>
<feature type="domain" description="Glycerol-3-phosphate dehydrogenase NAD-dependent C-terminal" evidence="11">
    <location>
        <begin position="188"/>
        <end position="338"/>
    </location>
</feature>
<organism evidence="12 13">
    <name type="scientific">Amnibacterium endophyticum</name>
    <dbReference type="NCBI Taxonomy" id="2109337"/>
    <lineage>
        <taxon>Bacteria</taxon>
        <taxon>Bacillati</taxon>
        <taxon>Actinomycetota</taxon>
        <taxon>Actinomycetes</taxon>
        <taxon>Micrococcales</taxon>
        <taxon>Microbacteriaceae</taxon>
        <taxon>Amnibacterium</taxon>
    </lineage>
</organism>
<dbReference type="EC" id="1.1.1.94" evidence="9"/>
<dbReference type="InterPro" id="IPR006168">
    <property type="entry name" value="G3P_DH_NAD-dep"/>
</dbReference>
<dbReference type="Gene3D" id="3.40.50.720">
    <property type="entry name" value="NAD(P)-binding Rossmann-like Domain"/>
    <property type="match status" value="1"/>
</dbReference>
<evidence type="ECO:0000256" key="4">
    <source>
        <dbReference type="ARBA" id="ARBA00023027"/>
    </source>
</evidence>
<keyword evidence="2" id="KW-0444">Lipid biosynthesis</keyword>
<evidence type="ECO:0000313" key="13">
    <source>
        <dbReference type="Proteomes" id="UP001597347"/>
    </source>
</evidence>
<dbReference type="Pfam" id="PF01210">
    <property type="entry name" value="NAD_Gly3P_dh_N"/>
    <property type="match status" value="1"/>
</dbReference>
<dbReference type="SUPFAM" id="SSF48179">
    <property type="entry name" value="6-phosphogluconate dehydrogenase C-terminal domain-like"/>
    <property type="match status" value="1"/>
</dbReference>
<evidence type="ECO:0000259" key="10">
    <source>
        <dbReference type="Pfam" id="PF01210"/>
    </source>
</evidence>
<dbReference type="InterPro" id="IPR006109">
    <property type="entry name" value="G3P_DH_NAD-dep_C"/>
</dbReference>
<dbReference type="Proteomes" id="UP001597347">
    <property type="component" value="Unassembled WGS sequence"/>
</dbReference>
<dbReference type="Gene3D" id="1.10.1040.10">
    <property type="entry name" value="N-(1-d-carboxylethyl)-l-norvaline Dehydrogenase, domain 2"/>
    <property type="match status" value="1"/>
</dbReference>
<dbReference type="PANTHER" id="PTHR11728">
    <property type="entry name" value="GLYCEROL-3-PHOSPHATE DEHYDROGENASE"/>
    <property type="match status" value="1"/>
</dbReference>
<evidence type="ECO:0000256" key="5">
    <source>
        <dbReference type="ARBA" id="ARBA00023098"/>
    </source>
</evidence>
<dbReference type="RefSeq" id="WP_377931509.1">
    <property type="nucleotide sequence ID" value="NZ_JBHUEA010000002.1"/>
</dbReference>
<keyword evidence="3 8" id="KW-0560">Oxidoreductase</keyword>
<dbReference type="InterPro" id="IPR008927">
    <property type="entry name" value="6-PGluconate_DH-like_C_sf"/>
</dbReference>